<dbReference type="AlphaFoldDB" id="A0A5J5AK70"/>
<evidence type="ECO:0000313" key="2">
    <source>
        <dbReference type="Proteomes" id="UP000325577"/>
    </source>
</evidence>
<protein>
    <submittedName>
        <fullName evidence="1">Uncharacterized protein</fullName>
    </submittedName>
</protein>
<accession>A0A5J5AK70</accession>
<proteinExistence type="predicted"/>
<name>A0A5J5AK70_9ASTE</name>
<organism evidence="1 2">
    <name type="scientific">Nyssa sinensis</name>
    <dbReference type="NCBI Taxonomy" id="561372"/>
    <lineage>
        <taxon>Eukaryota</taxon>
        <taxon>Viridiplantae</taxon>
        <taxon>Streptophyta</taxon>
        <taxon>Embryophyta</taxon>
        <taxon>Tracheophyta</taxon>
        <taxon>Spermatophyta</taxon>
        <taxon>Magnoliopsida</taxon>
        <taxon>eudicotyledons</taxon>
        <taxon>Gunneridae</taxon>
        <taxon>Pentapetalae</taxon>
        <taxon>asterids</taxon>
        <taxon>Cornales</taxon>
        <taxon>Nyssaceae</taxon>
        <taxon>Nyssa</taxon>
    </lineage>
</organism>
<dbReference type="Proteomes" id="UP000325577">
    <property type="component" value="Linkage Group LG20"/>
</dbReference>
<sequence length="67" mass="7212">MKIAWSKGERTYPNKMKGCNIEEALKEGMEAQTKVEDETAKLEAIETEAALGNIEAPVGEGTEAAEA</sequence>
<reference evidence="1 2" key="1">
    <citation type="submission" date="2019-09" db="EMBL/GenBank/DDBJ databases">
        <title>A chromosome-level genome assembly of the Chinese tupelo Nyssa sinensis.</title>
        <authorList>
            <person name="Yang X."/>
            <person name="Kang M."/>
            <person name="Yang Y."/>
            <person name="Xiong H."/>
            <person name="Wang M."/>
            <person name="Zhang Z."/>
            <person name="Wang Z."/>
            <person name="Wu H."/>
            <person name="Ma T."/>
            <person name="Liu J."/>
            <person name="Xi Z."/>
        </authorList>
    </citation>
    <scope>NUCLEOTIDE SEQUENCE [LARGE SCALE GENOMIC DNA]</scope>
    <source>
        <strain evidence="1">J267</strain>
        <tissue evidence="1">Leaf</tissue>
    </source>
</reference>
<evidence type="ECO:0000313" key="1">
    <source>
        <dbReference type="EMBL" id="KAA8529887.1"/>
    </source>
</evidence>
<dbReference type="EMBL" id="CM018044">
    <property type="protein sequence ID" value="KAA8529887.1"/>
    <property type="molecule type" value="Genomic_DNA"/>
</dbReference>
<gene>
    <name evidence="1" type="ORF">F0562_034509</name>
</gene>
<keyword evidence="2" id="KW-1185">Reference proteome</keyword>